<evidence type="ECO:0000256" key="3">
    <source>
        <dbReference type="ARBA" id="ARBA00004763"/>
    </source>
</evidence>
<dbReference type="GO" id="GO:0046654">
    <property type="term" value="P:tetrahydrofolate biosynthetic process"/>
    <property type="evidence" value="ECO:0007669"/>
    <property type="project" value="UniProtKB-UniPathway"/>
</dbReference>
<dbReference type="UniPathway" id="UPA00077">
    <property type="reaction ID" value="UER00156"/>
</dbReference>
<dbReference type="Proteomes" id="UP000317730">
    <property type="component" value="Unassembled WGS sequence"/>
</dbReference>
<evidence type="ECO:0000313" key="12">
    <source>
        <dbReference type="Proteomes" id="UP000317730"/>
    </source>
</evidence>
<evidence type="ECO:0000256" key="2">
    <source>
        <dbReference type="ARBA" id="ARBA00001946"/>
    </source>
</evidence>
<comment type="cofactor">
    <cofactor evidence="2 9">
        <name>Mg(2+)</name>
        <dbReference type="ChEBI" id="CHEBI:18420"/>
    </cofactor>
</comment>
<reference evidence="11 12" key="1">
    <citation type="submission" date="2019-06" db="EMBL/GenBank/DDBJ databases">
        <title>Whole genome shotgun sequence of Acetobacter peroxydans NBRC 13755.</title>
        <authorList>
            <person name="Hosoyama A."/>
            <person name="Uohara A."/>
            <person name="Ohji S."/>
            <person name="Ichikawa N."/>
        </authorList>
    </citation>
    <scope>NUCLEOTIDE SEQUENCE [LARGE SCALE GENOMIC DNA]</scope>
    <source>
        <strain evidence="11 12">NBRC 13755</strain>
    </source>
</reference>
<dbReference type="PANTHER" id="PTHR20941:SF1">
    <property type="entry name" value="FOLIC ACID SYNTHESIS PROTEIN FOL1"/>
    <property type="match status" value="1"/>
</dbReference>
<dbReference type="SUPFAM" id="SSF51717">
    <property type="entry name" value="Dihydropteroate synthetase-like"/>
    <property type="match status" value="1"/>
</dbReference>
<dbReference type="GO" id="GO:0046872">
    <property type="term" value="F:metal ion binding"/>
    <property type="evidence" value="ECO:0007669"/>
    <property type="project" value="UniProtKB-KW"/>
</dbReference>
<comment type="pathway">
    <text evidence="3 9">Cofactor biosynthesis; tetrahydrofolate biosynthesis; 7,8-dihydrofolate from 2-amino-4-hydroxy-6-hydroxymethyl-7,8-dihydropteridine diphosphate and 4-aminobenzoate: step 1/2.</text>
</comment>
<dbReference type="InterPro" id="IPR045031">
    <property type="entry name" value="DHP_synth-like"/>
</dbReference>
<dbReference type="OrthoDB" id="9811744at2"/>
<comment type="caution">
    <text evidence="11">The sequence shown here is derived from an EMBL/GenBank/DDBJ whole genome shotgun (WGS) entry which is preliminary data.</text>
</comment>
<evidence type="ECO:0000256" key="8">
    <source>
        <dbReference type="ARBA" id="ARBA00022909"/>
    </source>
</evidence>
<dbReference type="GO" id="GO:0004156">
    <property type="term" value="F:dihydropteroate synthase activity"/>
    <property type="evidence" value="ECO:0007669"/>
    <property type="project" value="UniProtKB-EC"/>
</dbReference>
<dbReference type="InterPro" id="IPR011005">
    <property type="entry name" value="Dihydropteroate_synth-like_sf"/>
</dbReference>
<dbReference type="PROSITE" id="PS00792">
    <property type="entry name" value="DHPS_1"/>
    <property type="match status" value="1"/>
</dbReference>
<name>A0A4Y3TY40_9PROT</name>
<evidence type="ECO:0000256" key="7">
    <source>
        <dbReference type="ARBA" id="ARBA00022842"/>
    </source>
</evidence>
<comment type="function">
    <text evidence="9">Catalyzes the condensation of para-aminobenzoate (pABA) with 6-hydroxymethyl-7,8-dihydropterin diphosphate (DHPt-PP) to form 7,8-dihydropteroate (H2Pte), the immediate precursor of folate derivatives.</text>
</comment>
<dbReference type="AlphaFoldDB" id="A0A4Y3TY40"/>
<dbReference type="GO" id="GO:0046656">
    <property type="term" value="P:folic acid biosynthetic process"/>
    <property type="evidence" value="ECO:0007669"/>
    <property type="project" value="UniProtKB-KW"/>
</dbReference>
<feature type="domain" description="Pterin-binding" evidence="10">
    <location>
        <begin position="82"/>
        <end position="337"/>
    </location>
</feature>
<sequence>MGRWHRLAEPMGLLYGDAAVAAVRQGMALWLMGGAVAFSFVRLIEGAQVSAPLPVGDVPADWQSVLGRLVAPVPDAGLPAGAQVMGILNATPDSFSDGGQHDTREAAVRAGRAMAEAGCRVLDIGGESTRPGSVVITPAQEWERVGPVIKGLRQEVPQVALSVDTRNSLVMERALEAGVAVINDVTALQHDARALPLLAEHDCGIVLMHMRGTPQTMEQYAVYSDVACEVVRELGARVEAAEAAGIARKRLMVDPGFGFAKTAAQNVELLRRCLLLANLGCRVVFALSRKRMIGDMTGEATPAARDAGTQAASLQAMPLGQPVLRVHDVPGMVQALRVWQALYAAKA</sequence>
<evidence type="ECO:0000256" key="9">
    <source>
        <dbReference type="RuleBase" id="RU361205"/>
    </source>
</evidence>
<gene>
    <name evidence="11" type="ORF">APE01nite_14420</name>
</gene>
<dbReference type="Gene3D" id="3.20.20.20">
    <property type="entry name" value="Dihydropteroate synthase-like"/>
    <property type="match status" value="1"/>
</dbReference>
<proteinExistence type="inferred from homology"/>
<dbReference type="GO" id="GO:0005829">
    <property type="term" value="C:cytosol"/>
    <property type="evidence" value="ECO:0007669"/>
    <property type="project" value="TreeGrafter"/>
</dbReference>
<evidence type="ECO:0000313" key="11">
    <source>
        <dbReference type="EMBL" id="GEB85645.1"/>
    </source>
</evidence>
<dbReference type="RefSeq" id="WP_141376070.1">
    <property type="nucleotide sequence ID" value="NZ_BAPL01000005.1"/>
</dbReference>
<comment type="similarity">
    <text evidence="9">Belongs to the DHPS family.</text>
</comment>
<evidence type="ECO:0000256" key="4">
    <source>
        <dbReference type="ARBA" id="ARBA00012458"/>
    </source>
</evidence>
<evidence type="ECO:0000256" key="5">
    <source>
        <dbReference type="ARBA" id="ARBA00022679"/>
    </source>
</evidence>
<keyword evidence="8 9" id="KW-0289">Folate biosynthesis</keyword>
<evidence type="ECO:0000256" key="1">
    <source>
        <dbReference type="ARBA" id="ARBA00000012"/>
    </source>
</evidence>
<evidence type="ECO:0000259" key="10">
    <source>
        <dbReference type="PROSITE" id="PS50972"/>
    </source>
</evidence>
<keyword evidence="12" id="KW-1185">Reference proteome</keyword>
<evidence type="ECO:0000256" key="6">
    <source>
        <dbReference type="ARBA" id="ARBA00022723"/>
    </source>
</evidence>
<dbReference type="InterPro" id="IPR006390">
    <property type="entry name" value="DHP_synth_dom"/>
</dbReference>
<dbReference type="PROSITE" id="PS50972">
    <property type="entry name" value="PTERIN_BINDING"/>
    <property type="match status" value="1"/>
</dbReference>
<dbReference type="EMBL" id="BJMV01000006">
    <property type="protein sequence ID" value="GEB85645.1"/>
    <property type="molecule type" value="Genomic_DNA"/>
</dbReference>
<dbReference type="InterPro" id="IPR000489">
    <property type="entry name" value="Pterin-binding_dom"/>
</dbReference>
<dbReference type="Pfam" id="PF00809">
    <property type="entry name" value="Pterin_bind"/>
    <property type="match status" value="1"/>
</dbReference>
<accession>A0A4Y3TY40</accession>
<dbReference type="CDD" id="cd00739">
    <property type="entry name" value="DHPS"/>
    <property type="match status" value="1"/>
</dbReference>
<comment type="catalytic activity">
    <reaction evidence="1">
        <text>(7,8-dihydropterin-6-yl)methyl diphosphate + 4-aminobenzoate = 7,8-dihydropteroate + diphosphate</text>
        <dbReference type="Rhea" id="RHEA:19949"/>
        <dbReference type="ChEBI" id="CHEBI:17836"/>
        <dbReference type="ChEBI" id="CHEBI:17839"/>
        <dbReference type="ChEBI" id="CHEBI:33019"/>
        <dbReference type="ChEBI" id="CHEBI:72950"/>
        <dbReference type="EC" id="2.5.1.15"/>
    </reaction>
</comment>
<dbReference type="NCBIfam" id="TIGR01496">
    <property type="entry name" value="DHPS"/>
    <property type="match status" value="1"/>
</dbReference>
<keyword evidence="6 9" id="KW-0479">Metal-binding</keyword>
<keyword evidence="7 9" id="KW-0460">Magnesium</keyword>
<protein>
    <recommendedName>
        <fullName evidence="4 9">Dihydropteroate synthase</fullName>
        <shortName evidence="9">DHPS</shortName>
        <ecNumber evidence="4 9">2.5.1.15</ecNumber>
    </recommendedName>
    <alternativeName>
        <fullName evidence="9">Dihydropteroate pyrophosphorylase</fullName>
    </alternativeName>
</protein>
<keyword evidence="5 9" id="KW-0808">Transferase</keyword>
<dbReference type="PANTHER" id="PTHR20941">
    <property type="entry name" value="FOLATE SYNTHESIS PROTEINS"/>
    <property type="match status" value="1"/>
</dbReference>
<dbReference type="EC" id="2.5.1.15" evidence="4 9"/>
<organism evidence="11 12">
    <name type="scientific">Acetobacter peroxydans</name>
    <dbReference type="NCBI Taxonomy" id="104098"/>
    <lineage>
        <taxon>Bacteria</taxon>
        <taxon>Pseudomonadati</taxon>
        <taxon>Pseudomonadota</taxon>
        <taxon>Alphaproteobacteria</taxon>
        <taxon>Acetobacterales</taxon>
        <taxon>Acetobacteraceae</taxon>
        <taxon>Acetobacter</taxon>
    </lineage>
</organism>